<proteinExistence type="inferred from homology"/>
<evidence type="ECO:0000256" key="2">
    <source>
        <dbReference type="ARBA" id="ARBA00022649"/>
    </source>
</evidence>
<dbReference type="EMBL" id="QRVJ01000005">
    <property type="protein sequence ID" value="RGS37760.1"/>
    <property type="molecule type" value="Genomic_DNA"/>
</dbReference>
<keyword evidence="5" id="KW-0378">Hydrolase</keyword>
<comment type="similarity">
    <text evidence="6">Belongs to the HepT RNase toxin family.</text>
</comment>
<accession>A0A412IJP4</accession>
<organism evidence="7 8">
    <name type="scientific">Bacteroides cellulosilyticus</name>
    <dbReference type="NCBI Taxonomy" id="246787"/>
    <lineage>
        <taxon>Bacteria</taxon>
        <taxon>Pseudomonadati</taxon>
        <taxon>Bacteroidota</taxon>
        <taxon>Bacteroidia</taxon>
        <taxon>Bacteroidales</taxon>
        <taxon>Bacteroidaceae</taxon>
        <taxon>Bacteroides</taxon>
    </lineage>
</organism>
<dbReference type="GO" id="GO:0016787">
    <property type="term" value="F:hydrolase activity"/>
    <property type="evidence" value="ECO:0007669"/>
    <property type="project" value="UniProtKB-KW"/>
</dbReference>
<evidence type="ECO:0000256" key="6">
    <source>
        <dbReference type="ARBA" id="ARBA00024207"/>
    </source>
</evidence>
<dbReference type="InterPro" id="IPR051813">
    <property type="entry name" value="HepT_RNase_toxin"/>
</dbReference>
<dbReference type="Proteomes" id="UP000283341">
    <property type="component" value="Unassembled WGS sequence"/>
</dbReference>
<gene>
    <name evidence="7" type="ORF">DWX97_08395</name>
</gene>
<comment type="caution">
    <text evidence="7">The sequence shown here is derived from an EMBL/GenBank/DDBJ whole genome shotgun (WGS) entry which is preliminary data.</text>
</comment>
<dbReference type="RefSeq" id="WP_118402306.1">
    <property type="nucleotide sequence ID" value="NZ_CAXUGF010000003.1"/>
</dbReference>
<keyword evidence="3" id="KW-0540">Nuclease</keyword>
<evidence type="ECO:0000256" key="5">
    <source>
        <dbReference type="ARBA" id="ARBA00022801"/>
    </source>
</evidence>
<dbReference type="Pfam" id="PF01934">
    <property type="entry name" value="HepT-like"/>
    <property type="match status" value="1"/>
</dbReference>
<dbReference type="PANTHER" id="PTHR34139:SF1">
    <property type="entry name" value="RNASE MJ1380-RELATED"/>
    <property type="match status" value="1"/>
</dbReference>
<dbReference type="GO" id="GO:0004540">
    <property type="term" value="F:RNA nuclease activity"/>
    <property type="evidence" value="ECO:0007669"/>
    <property type="project" value="InterPro"/>
</dbReference>
<sequence>MEYTSSNRRIIALNILKQIEEAIVKIQERTSVIHHADDFLLTSGGMEKLDAACMLLIAIGESLKNLDKVTEKKLLPTNTSIPWNDVMGVRDIIAHHYFNIDADEIWWIISKELTPLLEAIRSFIRDLSEEPYSN</sequence>
<evidence type="ECO:0000313" key="7">
    <source>
        <dbReference type="EMBL" id="RGS37760.1"/>
    </source>
</evidence>
<evidence type="ECO:0000256" key="3">
    <source>
        <dbReference type="ARBA" id="ARBA00022722"/>
    </source>
</evidence>
<keyword evidence="1" id="KW-0597">Phosphoprotein</keyword>
<dbReference type="GO" id="GO:0110001">
    <property type="term" value="C:toxin-antitoxin complex"/>
    <property type="evidence" value="ECO:0007669"/>
    <property type="project" value="InterPro"/>
</dbReference>
<keyword evidence="2" id="KW-1277">Toxin-antitoxin system</keyword>
<evidence type="ECO:0000256" key="4">
    <source>
        <dbReference type="ARBA" id="ARBA00022741"/>
    </source>
</evidence>
<keyword evidence="4" id="KW-0547">Nucleotide-binding</keyword>
<name>A0A412IJP4_9BACE</name>
<dbReference type="GO" id="GO:0000166">
    <property type="term" value="F:nucleotide binding"/>
    <property type="evidence" value="ECO:0007669"/>
    <property type="project" value="UniProtKB-KW"/>
</dbReference>
<dbReference type="Gene3D" id="1.20.120.580">
    <property type="entry name" value="bsu32300-like"/>
    <property type="match status" value="1"/>
</dbReference>
<protein>
    <submittedName>
        <fullName evidence="7">DUF86 domain-containing protein</fullName>
    </submittedName>
</protein>
<dbReference type="PANTHER" id="PTHR34139">
    <property type="entry name" value="UPF0331 PROTEIN MJ0127"/>
    <property type="match status" value="1"/>
</dbReference>
<dbReference type="AlphaFoldDB" id="A0A412IJP4"/>
<evidence type="ECO:0000256" key="1">
    <source>
        <dbReference type="ARBA" id="ARBA00022553"/>
    </source>
</evidence>
<reference evidence="7 8" key="1">
    <citation type="submission" date="2018-08" db="EMBL/GenBank/DDBJ databases">
        <title>A genome reference for cultivated species of the human gut microbiota.</title>
        <authorList>
            <person name="Zou Y."/>
            <person name="Xue W."/>
            <person name="Luo G."/>
        </authorList>
    </citation>
    <scope>NUCLEOTIDE SEQUENCE [LARGE SCALE GENOMIC DNA]</scope>
    <source>
        <strain evidence="7 8">AF22-3AC</strain>
    </source>
</reference>
<evidence type="ECO:0000313" key="8">
    <source>
        <dbReference type="Proteomes" id="UP000283341"/>
    </source>
</evidence>
<dbReference type="InterPro" id="IPR037038">
    <property type="entry name" value="HepT-like_sf"/>
</dbReference>
<dbReference type="InterPro" id="IPR008201">
    <property type="entry name" value="HepT-like"/>
</dbReference>